<organism evidence="2 3">
    <name type="scientific">Marmota monax</name>
    <name type="common">Woodchuck</name>
    <dbReference type="NCBI Taxonomy" id="9995"/>
    <lineage>
        <taxon>Eukaryota</taxon>
        <taxon>Metazoa</taxon>
        <taxon>Chordata</taxon>
        <taxon>Craniata</taxon>
        <taxon>Vertebrata</taxon>
        <taxon>Euteleostomi</taxon>
        <taxon>Mammalia</taxon>
        <taxon>Eutheria</taxon>
        <taxon>Euarchontoglires</taxon>
        <taxon>Glires</taxon>
        <taxon>Rodentia</taxon>
        <taxon>Sciuromorpha</taxon>
        <taxon>Sciuridae</taxon>
        <taxon>Xerinae</taxon>
        <taxon>Marmotini</taxon>
        <taxon>Marmota</taxon>
    </lineage>
</organism>
<feature type="non-terminal residue" evidence="2">
    <location>
        <position position="74"/>
    </location>
</feature>
<feature type="non-terminal residue" evidence="2">
    <location>
        <position position="1"/>
    </location>
</feature>
<feature type="compositionally biased region" description="Basic and acidic residues" evidence="1">
    <location>
        <begin position="57"/>
        <end position="67"/>
    </location>
</feature>
<feature type="compositionally biased region" description="Basic residues" evidence="1">
    <location>
        <begin position="1"/>
        <end position="10"/>
    </location>
</feature>
<dbReference type="EMBL" id="CABDUW010002051">
    <property type="protein sequence ID" value="VTJ85205.1"/>
    <property type="molecule type" value="Genomic_DNA"/>
</dbReference>
<dbReference type="Proteomes" id="UP000335636">
    <property type="component" value="Unassembled WGS sequence"/>
</dbReference>
<evidence type="ECO:0000313" key="2">
    <source>
        <dbReference type="EMBL" id="VTJ85205.1"/>
    </source>
</evidence>
<keyword evidence="3" id="KW-1185">Reference proteome</keyword>
<comment type="caution">
    <text evidence="2">The sequence shown here is derived from an EMBL/GenBank/DDBJ whole genome shotgun (WGS) entry which is preliminary data.</text>
</comment>
<accession>A0A5E4CTR6</accession>
<feature type="region of interest" description="Disordered" evidence="1">
    <location>
        <begin position="1"/>
        <end position="74"/>
    </location>
</feature>
<evidence type="ECO:0000313" key="3">
    <source>
        <dbReference type="Proteomes" id="UP000335636"/>
    </source>
</evidence>
<feature type="compositionally biased region" description="Basic and acidic residues" evidence="1">
    <location>
        <begin position="21"/>
        <end position="46"/>
    </location>
</feature>
<gene>
    <name evidence="2" type="ORF">MONAX_5E023227</name>
</gene>
<protein>
    <submittedName>
        <fullName evidence="2">Uncharacterized protein</fullName>
    </submittedName>
</protein>
<name>A0A5E4CTR6_MARMO</name>
<proteinExistence type="predicted"/>
<dbReference type="AlphaFoldDB" id="A0A5E4CTR6"/>
<reference evidence="2" key="1">
    <citation type="submission" date="2019-04" db="EMBL/GenBank/DDBJ databases">
        <authorList>
            <person name="Alioto T."/>
            <person name="Alioto T."/>
        </authorList>
    </citation>
    <scope>NUCLEOTIDE SEQUENCE [LARGE SCALE GENOMIC DNA]</scope>
</reference>
<sequence length="74" mass="8367">FQCTRSHSKRPKAEEDEEVSADVHEAEDPNHDVGMEDFKVREKPEAAAKLGNTEAPSEDRVQMDQHFSDNINVS</sequence>
<evidence type="ECO:0000256" key="1">
    <source>
        <dbReference type="SAM" id="MobiDB-lite"/>
    </source>
</evidence>